<evidence type="ECO:0000256" key="2">
    <source>
        <dbReference type="ARBA" id="ARBA00022475"/>
    </source>
</evidence>
<evidence type="ECO:0000256" key="9">
    <source>
        <dbReference type="ARBA" id="ARBA00061532"/>
    </source>
</evidence>
<dbReference type="GO" id="GO:0008360">
    <property type="term" value="P:regulation of cell shape"/>
    <property type="evidence" value="ECO:0007669"/>
    <property type="project" value="UniProtKB-UniRule"/>
</dbReference>
<comment type="similarity">
    <text evidence="9 10 11">Belongs to the MurJ/MviN family.</text>
</comment>
<feature type="transmembrane region" description="Helical" evidence="10">
    <location>
        <begin position="289"/>
        <end position="309"/>
    </location>
</feature>
<proteinExistence type="inferred from homology"/>
<dbReference type="GO" id="GO:0071555">
    <property type="term" value="P:cell wall organization"/>
    <property type="evidence" value="ECO:0007669"/>
    <property type="project" value="UniProtKB-UniRule"/>
</dbReference>
<dbReference type="GO" id="GO:0034204">
    <property type="term" value="P:lipid translocation"/>
    <property type="evidence" value="ECO:0007669"/>
    <property type="project" value="TreeGrafter"/>
</dbReference>
<dbReference type="GO" id="GO:0009252">
    <property type="term" value="P:peptidoglycan biosynthetic process"/>
    <property type="evidence" value="ECO:0007669"/>
    <property type="project" value="UniProtKB-UniRule"/>
</dbReference>
<feature type="transmembrane region" description="Helical" evidence="10">
    <location>
        <begin position="330"/>
        <end position="351"/>
    </location>
</feature>
<feature type="transmembrane region" description="Helical" evidence="10">
    <location>
        <begin position="176"/>
        <end position="196"/>
    </location>
</feature>
<accession>A0A7X6DSR6</accession>
<feature type="transmembrane region" description="Helical" evidence="10">
    <location>
        <begin position="426"/>
        <end position="446"/>
    </location>
</feature>
<dbReference type="Proteomes" id="UP000534783">
    <property type="component" value="Unassembled WGS sequence"/>
</dbReference>
<evidence type="ECO:0000256" key="7">
    <source>
        <dbReference type="ARBA" id="ARBA00023136"/>
    </source>
</evidence>
<feature type="transmembrane region" description="Helical" evidence="10">
    <location>
        <begin position="371"/>
        <end position="394"/>
    </location>
</feature>
<dbReference type="AlphaFoldDB" id="A0A7X6DSR6"/>
<dbReference type="GO" id="GO:0005886">
    <property type="term" value="C:plasma membrane"/>
    <property type="evidence" value="ECO:0007669"/>
    <property type="project" value="UniProtKB-SubCell"/>
</dbReference>
<evidence type="ECO:0000256" key="1">
    <source>
        <dbReference type="ARBA" id="ARBA00004651"/>
    </source>
</evidence>
<feature type="transmembrane region" description="Helical" evidence="10">
    <location>
        <begin position="17"/>
        <end position="35"/>
    </location>
</feature>
<evidence type="ECO:0000256" key="11">
    <source>
        <dbReference type="PIRNR" id="PIRNR002869"/>
    </source>
</evidence>
<feature type="transmembrane region" description="Helical" evidence="10">
    <location>
        <begin position="42"/>
        <end position="63"/>
    </location>
</feature>
<reference evidence="12 13" key="1">
    <citation type="journal article" date="2020" name="Nature">
        <title>Bacterial chemolithoautotrophy via manganese oxidation.</title>
        <authorList>
            <person name="Yu H."/>
            <person name="Leadbetter J.R."/>
        </authorList>
    </citation>
    <scope>NUCLEOTIDE SEQUENCE [LARGE SCALE GENOMIC DNA]</scope>
    <source>
        <strain evidence="12 13">Mn-1</strain>
    </source>
</reference>
<feature type="transmembrane region" description="Helical" evidence="10">
    <location>
        <begin position="202"/>
        <end position="224"/>
    </location>
</feature>
<dbReference type="PANTHER" id="PTHR47019">
    <property type="entry name" value="LIPID II FLIPPASE MURJ"/>
    <property type="match status" value="1"/>
</dbReference>
<dbReference type="UniPathway" id="UPA00219"/>
<feature type="transmembrane region" description="Helical" evidence="10">
    <location>
        <begin position="148"/>
        <end position="169"/>
    </location>
</feature>
<organism evidence="12 13">
    <name type="scientific">Candidatus Manganitrophus noduliformans</name>
    <dbReference type="NCBI Taxonomy" id="2606439"/>
    <lineage>
        <taxon>Bacteria</taxon>
        <taxon>Pseudomonadati</taxon>
        <taxon>Nitrospirota</taxon>
        <taxon>Nitrospiria</taxon>
        <taxon>Candidatus Troglogloeales</taxon>
        <taxon>Candidatus Manganitrophaceae</taxon>
        <taxon>Candidatus Manganitrophus</taxon>
    </lineage>
</organism>
<evidence type="ECO:0000313" key="13">
    <source>
        <dbReference type="Proteomes" id="UP000534783"/>
    </source>
</evidence>
<dbReference type="HAMAP" id="MF_02078">
    <property type="entry name" value="MurJ_MviN"/>
    <property type="match status" value="1"/>
</dbReference>
<comment type="subcellular location">
    <subcellularLocation>
        <location evidence="1 10">Cell membrane</location>
        <topology evidence="1 10">Multi-pass membrane protein</topology>
    </subcellularLocation>
</comment>
<dbReference type="Pfam" id="PF03023">
    <property type="entry name" value="MurJ"/>
    <property type="match status" value="1"/>
</dbReference>
<evidence type="ECO:0000256" key="6">
    <source>
        <dbReference type="ARBA" id="ARBA00022989"/>
    </source>
</evidence>
<keyword evidence="4 10" id="KW-0133">Cell shape</keyword>
<dbReference type="PRINTS" id="PR01806">
    <property type="entry name" value="VIRFACTRMVIN"/>
</dbReference>
<keyword evidence="3 10" id="KW-0812">Transmembrane</keyword>
<comment type="pathway">
    <text evidence="10">Cell wall biogenesis; peptidoglycan biosynthesis.</text>
</comment>
<feature type="transmembrane region" description="Helical" evidence="10">
    <location>
        <begin position="491"/>
        <end position="512"/>
    </location>
</feature>
<evidence type="ECO:0000256" key="3">
    <source>
        <dbReference type="ARBA" id="ARBA00022692"/>
    </source>
</evidence>
<dbReference type="RefSeq" id="WP_168062625.1">
    <property type="nucleotide sequence ID" value="NZ_VTOW01000004.1"/>
</dbReference>
<comment type="function">
    <text evidence="8 10 11">Involved in peptidoglycan biosynthesis. Transports lipid-linked peptidoglycan precursors from the inner to the outer leaflet of the cytoplasmic membrane.</text>
</comment>
<evidence type="ECO:0000256" key="8">
    <source>
        <dbReference type="ARBA" id="ARBA00060041"/>
    </source>
</evidence>
<feature type="transmembrane region" description="Helical" evidence="10">
    <location>
        <begin position="401"/>
        <end position="420"/>
    </location>
</feature>
<feature type="transmembrane region" description="Helical" evidence="10">
    <location>
        <begin position="458"/>
        <end position="479"/>
    </location>
</feature>
<evidence type="ECO:0000256" key="4">
    <source>
        <dbReference type="ARBA" id="ARBA00022960"/>
    </source>
</evidence>
<keyword evidence="6 10" id="KW-1133">Transmembrane helix</keyword>
<gene>
    <name evidence="10 12" type="primary">murJ</name>
    <name evidence="12" type="ORF">MNODULE_18170</name>
</gene>
<dbReference type="InterPro" id="IPR051050">
    <property type="entry name" value="Lipid_II_flippase_MurJ/MviN"/>
</dbReference>
<keyword evidence="2 10" id="KW-1003">Cell membrane</keyword>
<evidence type="ECO:0000313" key="12">
    <source>
        <dbReference type="EMBL" id="NKE72680.1"/>
    </source>
</evidence>
<keyword evidence="10 11" id="KW-0813">Transport</keyword>
<keyword evidence="5 10" id="KW-0573">Peptidoglycan synthesis</keyword>
<keyword evidence="13" id="KW-1185">Reference proteome</keyword>
<protein>
    <recommendedName>
        <fullName evidence="10">Probable lipid II flippase MurJ</fullName>
    </recommendedName>
</protein>
<dbReference type="GO" id="GO:0015648">
    <property type="term" value="F:lipid-linked peptidoglycan transporter activity"/>
    <property type="evidence" value="ECO:0007669"/>
    <property type="project" value="UniProtKB-UniRule"/>
</dbReference>
<keyword evidence="7 10" id="KW-0472">Membrane</keyword>
<sequence length="540" mass="58567">MESQGKSLAAQGQVEKGIAGAAGIVAFGTLISRILGFIRDMILANLFGATIAADAFYVAFRIPNILRELFAEGSMSAAFIPVFTEYLSKKSRSEAKELASAAFTTLLLLLCIVVAFGIFFSPLLIRLIAPGFVDDPHKFSLTVSMTRIMFPFLLFISLAALAMGILNSTRRFAPPALASGVFNVVSILFVFGFTPLLPEPVYGAAIGVALGGLAQFLIQVPALYQEGFPLSFRRPIRPLHPGVVQMGRLLLPTTLGLSVTQINVLVNTLLASYLVAGSVTYLYFGMRLIHFPLGIFAVALSTAILPTLSAQAARGETEGLRQTFSFGLRLVFFITFPAMMGLILFRIPIVHLLFEHGEFGRVATLGTANAVLFYSIGLWAFAGIRIVVPVFYSLQDTKTPVKIGLVAVVANIILNLILMGPLQHGGLALATSLSAILNFSLLLLILRKRIGRIDGKRILNSHLKVLFASSTLLPASLWLNAHEMWLSAGDWLLKAALLSIAIVVSAASYFLIQASLKSEEFYFILNLIKSRLTKRSQTPR</sequence>
<dbReference type="PANTHER" id="PTHR47019:SF1">
    <property type="entry name" value="LIPID II FLIPPASE MURJ"/>
    <property type="match status" value="1"/>
</dbReference>
<dbReference type="PIRSF" id="PIRSF002869">
    <property type="entry name" value="MviN"/>
    <property type="match status" value="1"/>
</dbReference>
<evidence type="ECO:0000256" key="5">
    <source>
        <dbReference type="ARBA" id="ARBA00022984"/>
    </source>
</evidence>
<dbReference type="CDD" id="cd13123">
    <property type="entry name" value="MATE_MurJ_like"/>
    <property type="match status" value="1"/>
</dbReference>
<dbReference type="InterPro" id="IPR004268">
    <property type="entry name" value="MurJ"/>
</dbReference>
<dbReference type="EMBL" id="VTOW01000004">
    <property type="protein sequence ID" value="NKE72680.1"/>
    <property type="molecule type" value="Genomic_DNA"/>
</dbReference>
<comment type="caution">
    <text evidence="12">The sequence shown here is derived from an EMBL/GenBank/DDBJ whole genome shotgun (WGS) entry which is preliminary data.</text>
</comment>
<name>A0A7X6DSR6_9BACT</name>
<evidence type="ECO:0000256" key="10">
    <source>
        <dbReference type="HAMAP-Rule" id="MF_02078"/>
    </source>
</evidence>
<dbReference type="NCBIfam" id="TIGR01695">
    <property type="entry name" value="murJ_mviN"/>
    <property type="match status" value="1"/>
</dbReference>
<feature type="transmembrane region" description="Helical" evidence="10">
    <location>
        <begin position="264"/>
        <end position="283"/>
    </location>
</feature>
<feature type="transmembrane region" description="Helical" evidence="10">
    <location>
        <begin position="99"/>
        <end position="128"/>
    </location>
</feature>
<keyword evidence="10 11" id="KW-0961">Cell wall biogenesis/degradation</keyword>